<evidence type="ECO:0000259" key="4">
    <source>
        <dbReference type="Pfam" id="PF02913"/>
    </source>
</evidence>
<dbReference type="Pfam" id="PF02913">
    <property type="entry name" value="FAD-oxidase_C"/>
    <property type="match status" value="1"/>
</dbReference>
<feature type="region of interest" description="Disordered" evidence="3">
    <location>
        <begin position="25"/>
        <end position="62"/>
    </location>
</feature>
<reference evidence="5 6" key="1">
    <citation type="journal article" date="2019" name="Nat. Microbiol.">
        <title>Mediterranean grassland soil C-N compound turnover is dependent on rainfall and depth, and is mediated by genomically divergent microorganisms.</title>
        <authorList>
            <person name="Diamond S."/>
            <person name="Andeer P.F."/>
            <person name="Li Z."/>
            <person name="Crits-Christoph A."/>
            <person name="Burstein D."/>
            <person name="Anantharaman K."/>
            <person name="Lane K.R."/>
            <person name="Thomas B.C."/>
            <person name="Pan C."/>
            <person name="Northen T.R."/>
            <person name="Banfield J.F."/>
        </authorList>
    </citation>
    <scope>NUCLEOTIDE SEQUENCE [LARGE SCALE GENOMIC DNA]</scope>
    <source>
        <strain evidence="5">WS_11</strain>
    </source>
</reference>
<dbReference type="SUPFAM" id="SSF55103">
    <property type="entry name" value="FAD-linked oxidases, C-terminal domain"/>
    <property type="match status" value="1"/>
</dbReference>
<evidence type="ECO:0000256" key="2">
    <source>
        <dbReference type="ARBA" id="ARBA00022827"/>
    </source>
</evidence>
<evidence type="ECO:0000256" key="1">
    <source>
        <dbReference type="ARBA" id="ARBA00022630"/>
    </source>
</evidence>
<keyword evidence="2" id="KW-0274">FAD</keyword>
<organism evidence="5 6">
    <name type="scientific">Eiseniibacteriota bacterium</name>
    <dbReference type="NCBI Taxonomy" id="2212470"/>
    <lineage>
        <taxon>Bacteria</taxon>
        <taxon>Candidatus Eiseniibacteriota</taxon>
    </lineage>
</organism>
<dbReference type="EMBL" id="VBPB01000402">
    <property type="protein sequence ID" value="TMQ68005.1"/>
    <property type="molecule type" value="Genomic_DNA"/>
</dbReference>
<name>A0A538TWK7_UNCEI</name>
<comment type="caution">
    <text evidence="5">The sequence shown here is derived from an EMBL/GenBank/DDBJ whole genome shotgun (WGS) entry which is preliminary data.</text>
</comment>
<dbReference type="InterPro" id="IPR016164">
    <property type="entry name" value="FAD-linked_Oxase-like_C"/>
</dbReference>
<protein>
    <recommendedName>
        <fullName evidence="4">FAD-binding oxidoreductase/transferase type 4 C-terminal domain-containing protein</fullName>
    </recommendedName>
</protein>
<dbReference type="AlphaFoldDB" id="A0A538TWK7"/>
<feature type="domain" description="FAD-binding oxidoreductase/transferase type 4 C-terminal" evidence="4">
    <location>
        <begin position="2"/>
        <end position="33"/>
    </location>
</feature>
<evidence type="ECO:0000256" key="3">
    <source>
        <dbReference type="SAM" id="MobiDB-lite"/>
    </source>
</evidence>
<evidence type="ECO:0000313" key="6">
    <source>
        <dbReference type="Proteomes" id="UP000319771"/>
    </source>
</evidence>
<dbReference type="Gene3D" id="1.10.45.10">
    <property type="entry name" value="Vanillyl-alcohol Oxidase, Chain A, domain 4"/>
    <property type="match status" value="1"/>
</dbReference>
<sequence>PMMRELFAPEDLALMERVRRAFDPDGLLNPGKILPGDGDGHAPRPAQMGGMTVRADAEGPWI</sequence>
<dbReference type="InterPro" id="IPR004113">
    <property type="entry name" value="FAD-bd_oxidored_4_C"/>
</dbReference>
<keyword evidence="1" id="KW-0285">Flavoprotein</keyword>
<dbReference type="Proteomes" id="UP000319771">
    <property type="component" value="Unassembled WGS sequence"/>
</dbReference>
<gene>
    <name evidence="5" type="ORF">E6K81_16820</name>
</gene>
<dbReference type="GO" id="GO:0003824">
    <property type="term" value="F:catalytic activity"/>
    <property type="evidence" value="ECO:0007669"/>
    <property type="project" value="InterPro"/>
</dbReference>
<dbReference type="GO" id="GO:0050660">
    <property type="term" value="F:flavin adenine dinucleotide binding"/>
    <property type="evidence" value="ECO:0007669"/>
    <property type="project" value="InterPro"/>
</dbReference>
<feature type="non-terminal residue" evidence="5">
    <location>
        <position position="1"/>
    </location>
</feature>
<evidence type="ECO:0000313" key="5">
    <source>
        <dbReference type="EMBL" id="TMQ68005.1"/>
    </source>
</evidence>
<dbReference type="InterPro" id="IPR016171">
    <property type="entry name" value="Vanillyl_alc_oxidase_C-sub2"/>
</dbReference>
<accession>A0A538TWK7</accession>
<proteinExistence type="predicted"/>